<organism evidence="1 2">
    <name type="scientific">Colletotrichum truncatum</name>
    <name type="common">Anthracnose fungus</name>
    <name type="synonym">Colletotrichum capsici</name>
    <dbReference type="NCBI Taxonomy" id="5467"/>
    <lineage>
        <taxon>Eukaryota</taxon>
        <taxon>Fungi</taxon>
        <taxon>Dikarya</taxon>
        <taxon>Ascomycota</taxon>
        <taxon>Pezizomycotina</taxon>
        <taxon>Sordariomycetes</taxon>
        <taxon>Hypocreomycetidae</taxon>
        <taxon>Glomerellales</taxon>
        <taxon>Glomerellaceae</taxon>
        <taxon>Colletotrichum</taxon>
        <taxon>Colletotrichum truncatum species complex</taxon>
    </lineage>
</organism>
<dbReference type="Proteomes" id="UP000805649">
    <property type="component" value="Unassembled WGS sequence"/>
</dbReference>
<name>A0ACC3Z913_COLTU</name>
<gene>
    <name evidence="1" type="ORF">CTRU02_203313</name>
</gene>
<sequence>MSSYEPKILLIGATGYIGGSVLHHLLNHPFLASKFDLNPITLPIRGDGSRQKRLTETYGGRVKPVQFDSLDDIKTVTSLASHHDIVINAGSGFHPASAEAFVRGLARRKLQTGAPVWMIHTSGCSNIADKPITGVARPDAEYEDAKSEEVFAFEEAENRLDWYPQRAAELVVLSTGEELGVNAASIQSPCIFGTGTGLFQRGGLMIPIMMAFVLDRGYGITVGDATGVIDWVHVADLADLYVLCLLDIVRRGGENIPTGKKGIIFPTVGRTLTVDIPKRCLDIAFATGNLPKEGGPQRKEIRTISIEEAAETTAGNVAVAETGYCGHRKTKGTVARDRLGWEPVHLEEAWDKEYESELRAVLSGQRFSTMGSCIANTK</sequence>
<comment type="caution">
    <text evidence="1">The sequence shown here is derived from an EMBL/GenBank/DDBJ whole genome shotgun (WGS) entry which is preliminary data.</text>
</comment>
<proteinExistence type="predicted"/>
<protein>
    <submittedName>
        <fullName evidence="1">NAD dependent epimerase/dehydratase family protein</fullName>
    </submittedName>
</protein>
<evidence type="ECO:0000313" key="2">
    <source>
        <dbReference type="Proteomes" id="UP000805649"/>
    </source>
</evidence>
<reference evidence="1 2" key="1">
    <citation type="journal article" date="2020" name="Phytopathology">
        <title>Genome Sequence Resources of Colletotrichum truncatum, C. plurivorum, C. musicola, and C. sojae: Four Species Pathogenic to Soybean (Glycine max).</title>
        <authorList>
            <person name="Rogerio F."/>
            <person name="Boufleur T.R."/>
            <person name="Ciampi-Guillardi M."/>
            <person name="Sukno S.A."/>
            <person name="Thon M.R."/>
            <person name="Massola Junior N.S."/>
            <person name="Baroncelli R."/>
        </authorList>
    </citation>
    <scope>NUCLEOTIDE SEQUENCE [LARGE SCALE GENOMIC DNA]</scope>
    <source>
        <strain evidence="1 2">CMES1059</strain>
    </source>
</reference>
<keyword evidence="2" id="KW-1185">Reference proteome</keyword>
<accession>A0ACC3Z913</accession>
<evidence type="ECO:0000313" key="1">
    <source>
        <dbReference type="EMBL" id="KAL0940550.1"/>
    </source>
</evidence>
<dbReference type="EMBL" id="VUJX02000002">
    <property type="protein sequence ID" value="KAL0940550.1"/>
    <property type="molecule type" value="Genomic_DNA"/>
</dbReference>